<protein>
    <submittedName>
        <fullName evidence="1">Uncharacterized protein</fullName>
    </submittedName>
</protein>
<reference evidence="1" key="1">
    <citation type="submission" date="2018-06" db="EMBL/GenBank/DDBJ databases">
        <authorList>
            <person name="Zhirakovskaya E."/>
        </authorList>
    </citation>
    <scope>NUCLEOTIDE SEQUENCE</scope>
</reference>
<proteinExistence type="predicted"/>
<accession>A0A3B0S2E9</accession>
<gene>
    <name evidence="1" type="ORF">MNBD_ALPHA08-111</name>
</gene>
<sequence>MRSFLTWAAQHKKGHRLTPVAFAILAAAIIVVFSSSKGNSAYRPPTDNFFTGSLPPALSLSDENTFVRRAAKGSEGIELAARLTQDGGFIQRPVSWQIFERDAELGLVGKTVLSNKTPIVDATLPPGAYRIEVQYGYASARRDITVLPRTRVGVTFILNVGGIRTLSRVVGMNAAQYADAKHSIIALPDNKPETLIVENVAQGETVRLAAGEYRIESRFNNGNTLAVANVTIKPGILTSLNIDHQAALAKLALLSASNKPVVWQVYSLKNQWVKTGKNKNPSMILAPGRYVFTANIGKDKFSRTVSLTKGKATTIVLGK</sequence>
<organism evidence="1">
    <name type="scientific">hydrothermal vent metagenome</name>
    <dbReference type="NCBI Taxonomy" id="652676"/>
    <lineage>
        <taxon>unclassified sequences</taxon>
        <taxon>metagenomes</taxon>
        <taxon>ecological metagenomes</taxon>
    </lineage>
</organism>
<evidence type="ECO:0000313" key="1">
    <source>
        <dbReference type="EMBL" id="VAV95016.1"/>
    </source>
</evidence>
<dbReference type="EMBL" id="UOEC01000124">
    <property type="protein sequence ID" value="VAV95016.1"/>
    <property type="molecule type" value="Genomic_DNA"/>
</dbReference>
<name>A0A3B0S2E9_9ZZZZ</name>
<dbReference type="AlphaFoldDB" id="A0A3B0S2E9"/>